<dbReference type="InterPro" id="IPR050365">
    <property type="entry name" value="TIM50"/>
</dbReference>
<dbReference type="RefSeq" id="YP_001648337.2">
    <property type="nucleotide sequence ID" value="NC_010191.2"/>
</dbReference>
<organism evidence="2 3">
    <name type="scientific">Ostreococcus tauri virus OtV5</name>
    <dbReference type="NCBI Taxonomy" id="1785753"/>
    <lineage>
        <taxon>Viruses</taxon>
        <taxon>Varidnaviria</taxon>
        <taxon>Bamfordvirae</taxon>
        <taxon>Nucleocytoviricota</taxon>
        <taxon>Megaviricetes</taxon>
        <taxon>Algavirales</taxon>
        <taxon>Phycodnaviridae</taxon>
        <taxon>Prasinovirus</taxon>
        <taxon>Prasinovirus ostreotauri</taxon>
    </lineage>
</organism>
<gene>
    <name evidence="2" type="ORF">OtV5_240</name>
</gene>
<dbReference type="SUPFAM" id="SSF56784">
    <property type="entry name" value="HAD-like"/>
    <property type="match status" value="1"/>
</dbReference>
<proteinExistence type="predicted"/>
<dbReference type="Proteomes" id="UP000203890">
    <property type="component" value="Segment"/>
</dbReference>
<dbReference type="InterPro" id="IPR023214">
    <property type="entry name" value="HAD_sf"/>
</dbReference>
<dbReference type="GeneID" id="5845806"/>
<accession>A9YWF8</accession>
<evidence type="ECO:0000313" key="3">
    <source>
        <dbReference type="Proteomes" id="UP000203890"/>
    </source>
</evidence>
<protein>
    <recommendedName>
        <fullName evidence="1">FCP1 homology domain-containing protein</fullName>
    </recommendedName>
</protein>
<dbReference type="SMART" id="SM00577">
    <property type="entry name" value="CPDc"/>
    <property type="match status" value="1"/>
</dbReference>
<dbReference type="PROSITE" id="PS50969">
    <property type="entry name" value="FCP1"/>
    <property type="match status" value="1"/>
</dbReference>
<evidence type="ECO:0000313" key="2">
    <source>
        <dbReference type="EMBL" id="ABY28041.2"/>
    </source>
</evidence>
<dbReference type="Gene3D" id="3.40.50.1000">
    <property type="entry name" value="HAD superfamily/HAD-like"/>
    <property type="match status" value="1"/>
</dbReference>
<keyword evidence="3" id="KW-1185">Reference proteome</keyword>
<dbReference type="PANTHER" id="PTHR12210">
    <property type="entry name" value="DULLARD PROTEIN PHOSPHATASE"/>
    <property type="match status" value="1"/>
</dbReference>
<dbReference type="OrthoDB" id="9096at10239"/>
<name>A9YWF8_9PHYC</name>
<dbReference type="InterPro" id="IPR004274">
    <property type="entry name" value="FCP1_dom"/>
</dbReference>
<dbReference type="Pfam" id="PF03031">
    <property type="entry name" value="NIF"/>
    <property type="match status" value="1"/>
</dbReference>
<evidence type="ECO:0000259" key="1">
    <source>
        <dbReference type="PROSITE" id="PS50969"/>
    </source>
</evidence>
<feature type="domain" description="FCP1 homology" evidence="1">
    <location>
        <begin position="1"/>
        <end position="165"/>
    </location>
</feature>
<reference evidence="2 3" key="1">
    <citation type="journal article" date="2008" name="PLoS ONE">
        <title>Life-cycle and genome of OtV5, a large DNA virus of the pelagic marine unicellular green alga Ostreococcus tauri.</title>
        <authorList>
            <person name="Derelle E."/>
            <person name="Ferraz C."/>
            <person name="Escande M.L."/>
            <person name="Eychenie S."/>
            <person name="Cooke R."/>
            <person name="Piganeau G."/>
            <person name="Desdevises Y."/>
            <person name="Bellec L."/>
            <person name="Moreau H."/>
            <person name="Grimsley N."/>
        </authorList>
    </citation>
    <scope>NUCLEOTIDE SEQUENCE [LARGE SCALE GENOMIC DNA]</scope>
    <source>
        <strain evidence="2 3">OtV5</strain>
    </source>
</reference>
<sequence length="165" mass="19628">MKKLLIFDLNGIFLVRERGATEHKPSFTIGNFKCFVRPGVRKFLKWVHHHFDVAVWSSTMPHNTIPIVRHIWGKKMKDLKFIFSQRQCTHIGTMDDGKPIFLKELKYVWEMFPWYDETNTVLIDDSPYKVVRNPPQTSIHPEPLTFETRHRPIDLREHLSHLNPL</sequence>
<dbReference type="KEGG" id="vg:5845806"/>
<dbReference type="InterPro" id="IPR036412">
    <property type="entry name" value="HAD-like_sf"/>
</dbReference>
<dbReference type="EMBL" id="EU304328">
    <property type="protein sequence ID" value="ABY28041.2"/>
    <property type="molecule type" value="Genomic_DNA"/>
</dbReference>